<evidence type="ECO:0000256" key="4">
    <source>
        <dbReference type="ARBA" id="ARBA00011881"/>
    </source>
</evidence>
<dbReference type="Gene3D" id="2.60.40.180">
    <property type="entry name" value="Transthyretin/hydroxyisourate hydrolase domain"/>
    <property type="match status" value="1"/>
</dbReference>
<sequence length="133" mass="15457">MSVRRDDNRMITSVNPNEAKLSITTHILDVSRGLPADGLAVRLYKFENDKWIFLKESITESNGRCADLLQDEEENSMPGRFKIEFRVNDYFKRNSTNSMYPLIDIVFDVQNPHEHYHIPLLLSPFGFTTYRGS</sequence>
<keyword evidence="11" id="KW-1185">Reference proteome</keyword>
<dbReference type="InterPro" id="IPR023416">
    <property type="entry name" value="Transthyretin/HIU_hydrolase_d"/>
</dbReference>
<dbReference type="InterPro" id="IPR014306">
    <property type="entry name" value="Hydroxyisourate_hydrolase"/>
</dbReference>
<dbReference type="Proteomes" id="UP000000311">
    <property type="component" value="Unassembled WGS sequence"/>
</dbReference>
<feature type="binding site" evidence="7">
    <location>
        <position position="130"/>
    </location>
    <ligand>
        <name>substrate</name>
    </ligand>
</feature>
<dbReference type="OrthoDB" id="10265230at2759"/>
<evidence type="ECO:0000256" key="2">
    <source>
        <dbReference type="ARBA" id="ARBA00002704"/>
    </source>
</evidence>
<dbReference type="SUPFAM" id="SSF49472">
    <property type="entry name" value="Transthyretin (synonym: prealbumin)"/>
    <property type="match status" value="1"/>
</dbReference>
<dbReference type="SMART" id="SM00095">
    <property type="entry name" value="TR_THY"/>
    <property type="match status" value="1"/>
</dbReference>
<gene>
    <name evidence="10" type="ORF">EAG_04542</name>
</gene>
<dbReference type="EMBL" id="GL439757">
    <property type="protein sequence ID" value="EFN66800.1"/>
    <property type="molecule type" value="Genomic_DNA"/>
</dbReference>
<accession>E2AIC5</accession>
<comment type="similarity">
    <text evidence="3 8">Belongs to the transthyretin family. 5-hydroxyisourate hydrolase subfamily.</text>
</comment>
<dbReference type="AlphaFoldDB" id="E2AIC5"/>
<dbReference type="EC" id="3.5.2.17" evidence="8"/>
<dbReference type="PRINTS" id="PR00189">
    <property type="entry name" value="TRNSTHYRETIN"/>
</dbReference>
<evidence type="ECO:0000313" key="11">
    <source>
        <dbReference type="Proteomes" id="UP000000311"/>
    </source>
</evidence>
<dbReference type="FunCoup" id="E2AIC5">
    <property type="interactions" value="66"/>
</dbReference>
<feature type="domain" description="Transthyretin/hydroxyisourate hydrolase" evidence="9">
    <location>
        <begin position="18"/>
        <end position="132"/>
    </location>
</feature>
<evidence type="ECO:0000256" key="7">
    <source>
        <dbReference type="PIRSR" id="PIRSR600895-51"/>
    </source>
</evidence>
<keyword evidence="6 8" id="KW-0378">Hydrolase</keyword>
<comment type="subunit">
    <text evidence="4 8">Homotetramer.</text>
</comment>
<organism evidence="11">
    <name type="scientific">Camponotus floridanus</name>
    <name type="common">Florida carpenter ant</name>
    <dbReference type="NCBI Taxonomy" id="104421"/>
    <lineage>
        <taxon>Eukaryota</taxon>
        <taxon>Metazoa</taxon>
        <taxon>Ecdysozoa</taxon>
        <taxon>Arthropoda</taxon>
        <taxon>Hexapoda</taxon>
        <taxon>Insecta</taxon>
        <taxon>Pterygota</taxon>
        <taxon>Neoptera</taxon>
        <taxon>Endopterygota</taxon>
        <taxon>Hymenoptera</taxon>
        <taxon>Apocrita</taxon>
        <taxon>Aculeata</taxon>
        <taxon>Formicoidea</taxon>
        <taxon>Formicidae</taxon>
        <taxon>Formicinae</taxon>
        <taxon>Camponotus</taxon>
    </lineage>
</organism>
<evidence type="ECO:0000259" key="9">
    <source>
        <dbReference type="SMART" id="SM00095"/>
    </source>
</evidence>
<evidence type="ECO:0000256" key="1">
    <source>
        <dbReference type="ARBA" id="ARBA00001043"/>
    </source>
</evidence>
<evidence type="ECO:0000313" key="10">
    <source>
        <dbReference type="EMBL" id="EFN66800.1"/>
    </source>
</evidence>
<dbReference type="PANTHER" id="PTHR10395">
    <property type="entry name" value="URICASE AND TRANSTHYRETIN-RELATED"/>
    <property type="match status" value="1"/>
</dbReference>
<dbReference type="InParanoid" id="E2AIC5"/>
<evidence type="ECO:0000256" key="5">
    <source>
        <dbReference type="ARBA" id="ARBA00022631"/>
    </source>
</evidence>
<feature type="binding site" evidence="7">
    <location>
        <position position="64"/>
    </location>
    <ligand>
        <name>substrate</name>
    </ligand>
</feature>
<dbReference type="PANTHER" id="PTHR10395:SF7">
    <property type="entry name" value="5-HYDROXYISOURATE HYDROLASE"/>
    <property type="match status" value="1"/>
</dbReference>
<reference evidence="10 11" key="1">
    <citation type="journal article" date="2010" name="Science">
        <title>Genomic comparison of the ants Camponotus floridanus and Harpegnathos saltator.</title>
        <authorList>
            <person name="Bonasio R."/>
            <person name="Zhang G."/>
            <person name="Ye C."/>
            <person name="Mutti N.S."/>
            <person name="Fang X."/>
            <person name="Qin N."/>
            <person name="Donahue G."/>
            <person name="Yang P."/>
            <person name="Li Q."/>
            <person name="Li C."/>
            <person name="Zhang P."/>
            <person name="Huang Z."/>
            <person name="Berger S.L."/>
            <person name="Reinberg D."/>
            <person name="Wang J."/>
            <person name="Liebig J."/>
        </authorList>
    </citation>
    <scope>NUCLEOTIDE SEQUENCE [LARGE SCALE GENOMIC DNA]</scope>
    <source>
        <strain evidence="11">C129</strain>
    </source>
</reference>
<evidence type="ECO:0000256" key="3">
    <source>
        <dbReference type="ARBA" id="ARBA00009850"/>
    </source>
</evidence>
<dbReference type="PROSITE" id="PS00769">
    <property type="entry name" value="TRANSTHYRETIN_2"/>
    <property type="match status" value="1"/>
</dbReference>
<comment type="function">
    <text evidence="2">Catalyzes the hydrolysis of 5-hydroxyisourate (HIU) to 2-oxo-4-hydroxy-4-carboxy-5-ureidoimidazoline (OHCU).</text>
</comment>
<dbReference type="PROSITE" id="PS00768">
    <property type="entry name" value="TRANSTHYRETIN_1"/>
    <property type="match status" value="1"/>
</dbReference>
<name>E2AIC5_CAMFO</name>
<keyword evidence="5 8" id="KW-0659">Purine metabolism</keyword>
<dbReference type="CDD" id="cd05822">
    <property type="entry name" value="TLP_HIUase"/>
    <property type="match status" value="1"/>
</dbReference>
<dbReference type="KEGG" id="cfo:105252729"/>
<dbReference type="GO" id="GO:0006144">
    <property type="term" value="P:purine nucleobase metabolic process"/>
    <property type="evidence" value="ECO:0007669"/>
    <property type="project" value="UniProtKB-KW"/>
</dbReference>
<dbReference type="NCBIfam" id="TIGR02962">
    <property type="entry name" value="hdxy_isourate"/>
    <property type="match status" value="1"/>
</dbReference>
<feature type="binding site" evidence="7">
    <location>
        <position position="26"/>
    </location>
    <ligand>
        <name>substrate</name>
    </ligand>
</feature>
<dbReference type="InterPro" id="IPR000895">
    <property type="entry name" value="Transthyretin/HIU_hydrolase"/>
</dbReference>
<dbReference type="Pfam" id="PF00576">
    <property type="entry name" value="Transthyretin"/>
    <property type="match status" value="1"/>
</dbReference>
<dbReference type="STRING" id="104421.E2AIC5"/>
<dbReference type="OMA" id="CSENQNY"/>
<dbReference type="GO" id="GO:0033971">
    <property type="term" value="F:hydroxyisourate hydrolase activity"/>
    <property type="evidence" value="ECO:0007669"/>
    <property type="project" value="UniProtKB-EC"/>
</dbReference>
<dbReference type="InterPro" id="IPR023418">
    <property type="entry name" value="Thyroxine_BS"/>
</dbReference>
<dbReference type="InterPro" id="IPR023419">
    <property type="entry name" value="Transthyretin_CS"/>
</dbReference>
<evidence type="ECO:0000256" key="6">
    <source>
        <dbReference type="ARBA" id="ARBA00022801"/>
    </source>
</evidence>
<dbReference type="InterPro" id="IPR036817">
    <property type="entry name" value="Transthyretin/HIU_hydrolase_sf"/>
</dbReference>
<proteinExistence type="inferred from homology"/>
<protein>
    <recommendedName>
        <fullName evidence="8">5-hydroxyisourate hydrolase</fullName>
        <shortName evidence="8">HIU hydrolase</shortName>
        <shortName evidence="8">HIUHase</shortName>
        <ecNumber evidence="8">3.5.2.17</ecNumber>
    </recommendedName>
</protein>
<comment type="catalytic activity">
    <reaction evidence="1 8">
        <text>5-hydroxyisourate + H2O = 5-hydroxy-2-oxo-4-ureido-2,5-dihydro-1H-imidazole-5-carboxylate + H(+)</text>
        <dbReference type="Rhea" id="RHEA:23736"/>
        <dbReference type="ChEBI" id="CHEBI:15377"/>
        <dbReference type="ChEBI" id="CHEBI:15378"/>
        <dbReference type="ChEBI" id="CHEBI:18072"/>
        <dbReference type="ChEBI" id="CHEBI:58639"/>
        <dbReference type="EC" id="3.5.2.17"/>
    </reaction>
</comment>
<evidence type="ECO:0000256" key="8">
    <source>
        <dbReference type="RuleBase" id="RU361270"/>
    </source>
</evidence>